<feature type="binding site" description="M1 metal binding site" evidence="13">
    <location>
        <position position="132"/>
    </location>
    <ligand>
        <name>Zn(2+)</name>
        <dbReference type="ChEBI" id="CHEBI:29105"/>
    </ligand>
</feature>
<evidence type="ECO:0000256" key="6">
    <source>
        <dbReference type="ARBA" id="ARBA00022723"/>
    </source>
</evidence>
<keyword evidence="10" id="KW-0408">Iron</keyword>
<dbReference type="Pfam" id="PF02535">
    <property type="entry name" value="Zip"/>
    <property type="match status" value="1"/>
</dbReference>
<keyword evidence="11 13" id="KW-0406">Ion transport</keyword>
<sequence length="261" mass="27032">MVSNAGAALALTALAGLATGVGSLTALFAKRTGKRFLAVSLGFSAGVMLYISFAEMLGKSREYLVGSFGEAGGAWLACASFFAGMALIMLIDNLIPSPESDLTAAKAGKHDAYLARMGVLTALAIAIHNFPEGLATFTSALDDVSMGAAIAAAIAIHNIPEGIVTSVPIYCATGSRKKAFFVSFFSGLTEPLGALIGYLILRPFLSGTLYGVIFGMIAGIMVYIAVEELIPMAREYDKGNSMILGAIAGMAVMAVSIIMFM</sequence>
<evidence type="ECO:0000256" key="10">
    <source>
        <dbReference type="ARBA" id="ARBA00023004"/>
    </source>
</evidence>
<dbReference type="Proteomes" id="UP000824109">
    <property type="component" value="Unassembled WGS sequence"/>
</dbReference>
<evidence type="ECO:0000256" key="1">
    <source>
        <dbReference type="ARBA" id="ARBA00004651"/>
    </source>
</evidence>
<name>A0A9D1MBD1_9FIRM</name>
<evidence type="ECO:0000256" key="2">
    <source>
        <dbReference type="ARBA" id="ARBA00009703"/>
    </source>
</evidence>
<evidence type="ECO:0000313" key="15">
    <source>
        <dbReference type="Proteomes" id="UP000824109"/>
    </source>
</evidence>
<keyword evidence="4 13" id="KW-1003">Cell membrane</keyword>
<dbReference type="GO" id="GO:0005385">
    <property type="term" value="F:zinc ion transmembrane transporter activity"/>
    <property type="evidence" value="ECO:0007669"/>
    <property type="project" value="UniProtKB-UniRule"/>
</dbReference>
<comment type="caution">
    <text evidence="14">The sequence shown here is derived from an EMBL/GenBank/DDBJ whole genome shotgun (WGS) entry which is preliminary data.</text>
</comment>
<dbReference type="NCBIfam" id="NF003243">
    <property type="entry name" value="PRK04201.1"/>
    <property type="match status" value="1"/>
</dbReference>
<feature type="transmembrane region" description="Helical" evidence="13">
    <location>
        <begin position="242"/>
        <end position="260"/>
    </location>
</feature>
<feature type="binding site" description="M2 metal binding site" evidence="13">
    <location>
        <position position="190"/>
    </location>
    <ligand>
        <name>Fe(2+)</name>
        <dbReference type="ChEBI" id="CHEBI:29033"/>
    </ligand>
</feature>
<dbReference type="GO" id="GO:0005886">
    <property type="term" value="C:plasma membrane"/>
    <property type="evidence" value="ECO:0007669"/>
    <property type="project" value="UniProtKB-SubCell"/>
</dbReference>
<gene>
    <name evidence="13 14" type="primary">zupT</name>
    <name evidence="14" type="ORF">IAA61_04980</name>
</gene>
<evidence type="ECO:0000256" key="8">
    <source>
        <dbReference type="ARBA" id="ARBA00022906"/>
    </source>
</evidence>
<comment type="function">
    <text evidence="13">Mediates zinc uptake. May also transport other divalent cations.</text>
</comment>
<feature type="binding site" description="M2 metal binding site" evidence="13">
    <location>
        <position position="132"/>
    </location>
    <ligand>
        <name>Fe(2+)</name>
        <dbReference type="ChEBI" id="CHEBI:29033"/>
    </ligand>
</feature>
<evidence type="ECO:0000256" key="11">
    <source>
        <dbReference type="ARBA" id="ARBA00023065"/>
    </source>
</evidence>
<feature type="binding site" description="M1 metal binding site" evidence="13">
    <location>
        <position position="157"/>
    </location>
    <ligand>
        <name>Zn(2+)</name>
        <dbReference type="ChEBI" id="CHEBI:29105"/>
    </ligand>
</feature>
<protein>
    <recommendedName>
        <fullName evidence="13">Zinc transporter ZupT</fullName>
    </recommendedName>
</protein>
<feature type="binding site" description="M2 metal binding site" evidence="13">
    <location>
        <position position="158"/>
    </location>
    <ligand>
        <name>Fe(2+)</name>
        <dbReference type="ChEBI" id="CHEBI:29033"/>
    </ligand>
</feature>
<feature type="transmembrane region" description="Helical" evidence="13">
    <location>
        <begin position="6"/>
        <end position="29"/>
    </location>
</feature>
<dbReference type="EMBL" id="DVNB01000051">
    <property type="protein sequence ID" value="HIU57151.1"/>
    <property type="molecule type" value="Genomic_DNA"/>
</dbReference>
<dbReference type="GO" id="GO:0046872">
    <property type="term" value="F:metal ion binding"/>
    <property type="evidence" value="ECO:0007669"/>
    <property type="project" value="UniProtKB-KW"/>
</dbReference>
<evidence type="ECO:0000256" key="13">
    <source>
        <dbReference type="HAMAP-Rule" id="MF_00548"/>
    </source>
</evidence>
<feature type="transmembrane region" description="Helical" evidence="13">
    <location>
        <begin position="112"/>
        <end position="130"/>
    </location>
</feature>
<keyword evidence="7 13" id="KW-0862">Zinc</keyword>
<comment type="similarity">
    <text evidence="2 13">Belongs to the ZIP transporter (TC 2.A.5) family. ZupT subfamily.</text>
</comment>
<keyword evidence="8 13" id="KW-0864">Zinc transport</keyword>
<feature type="transmembrane region" description="Helical" evidence="13">
    <location>
        <begin position="150"/>
        <end position="172"/>
    </location>
</feature>
<dbReference type="PANTHER" id="PTHR11040:SF205">
    <property type="entry name" value="ZINC TRANSPORTER ZUPT"/>
    <property type="match status" value="1"/>
</dbReference>
<dbReference type="InterPro" id="IPR023498">
    <property type="entry name" value="Zn_transptr_ZupT"/>
</dbReference>
<dbReference type="InterPro" id="IPR003689">
    <property type="entry name" value="ZIP"/>
</dbReference>
<feature type="binding site" description="M2 metal binding site" evidence="13">
    <location>
        <position position="161"/>
    </location>
    <ligand>
        <name>Fe(2+)</name>
        <dbReference type="ChEBI" id="CHEBI:29033"/>
    </ligand>
</feature>
<keyword evidence="3 13" id="KW-0813">Transport</keyword>
<comment type="subcellular location">
    <subcellularLocation>
        <location evidence="1 13">Cell membrane</location>
        <topology evidence="1 13">Multi-pass membrane protein</topology>
    </subcellularLocation>
</comment>
<evidence type="ECO:0000256" key="9">
    <source>
        <dbReference type="ARBA" id="ARBA00022989"/>
    </source>
</evidence>
<feature type="transmembrane region" description="Helical" evidence="13">
    <location>
        <begin position="179"/>
        <end position="201"/>
    </location>
</feature>
<organism evidence="14 15">
    <name type="scientific">Candidatus Ornithomonoglobus merdipullorum</name>
    <dbReference type="NCBI Taxonomy" id="2840895"/>
    <lineage>
        <taxon>Bacteria</taxon>
        <taxon>Bacillati</taxon>
        <taxon>Bacillota</taxon>
        <taxon>Clostridia</taxon>
        <taxon>Candidatus Ornithomonoglobus</taxon>
    </lineage>
</organism>
<comment type="catalytic activity">
    <reaction evidence="13">
        <text>Zn(2+)(in) = Zn(2+)(out)</text>
        <dbReference type="Rhea" id="RHEA:29351"/>
        <dbReference type="ChEBI" id="CHEBI:29105"/>
    </reaction>
</comment>
<reference evidence="14" key="2">
    <citation type="journal article" date="2021" name="PeerJ">
        <title>Extensive microbial diversity within the chicken gut microbiome revealed by metagenomics and culture.</title>
        <authorList>
            <person name="Gilroy R."/>
            <person name="Ravi A."/>
            <person name="Getino M."/>
            <person name="Pursley I."/>
            <person name="Horton D.L."/>
            <person name="Alikhan N.F."/>
            <person name="Baker D."/>
            <person name="Gharbi K."/>
            <person name="Hall N."/>
            <person name="Watson M."/>
            <person name="Adriaenssens E.M."/>
            <person name="Foster-Nyarko E."/>
            <person name="Jarju S."/>
            <person name="Secka A."/>
            <person name="Antonio M."/>
            <person name="Oren A."/>
            <person name="Chaudhuri R.R."/>
            <person name="La Ragione R."/>
            <person name="Hildebrand F."/>
            <person name="Pallen M.J."/>
        </authorList>
    </citation>
    <scope>NUCLEOTIDE SEQUENCE</scope>
    <source>
        <strain evidence="14">USAMLcec3-3695</strain>
    </source>
</reference>
<dbReference type="PANTHER" id="PTHR11040">
    <property type="entry name" value="ZINC/IRON TRANSPORTER"/>
    <property type="match status" value="1"/>
</dbReference>
<evidence type="ECO:0000313" key="14">
    <source>
        <dbReference type="EMBL" id="HIU57151.1"/>
    </source>
</evidence>
<keyword evidence="6" id="KW-0479">Metal-binding</keyword>
<evidence type="ECO:0000256" key="3">
    <source>
        <dbReference type="ARBA" id="ARBA00022448"/>
    </source>
</evidence>
<evidence type="ECO:0000256" key="5">
    <source>
        <dbReference type="ARBA" id="ARBA00022692"/>
    </source>
</evidence>
<feature type="binding site" description="M2 metal binding site" evidence="13">
    <location>
        <position position="129"/>
    </location>
    <ligand>
        <name>Fe(2+)</name>
        <dbReference type="ChEBI" id="CHEBI:29033"/>
    </ligand>
</feature>
<feature type="binding site" description="M1 metal binding site" evidence="13">
    <location>
        <position position="161"/>
    </location>
    <ligand>
        <name>Zn(2+)</name>
        <dbReference type="ChEBI" id="CHEBI:29105"/>
    </ligand>
</feature>
<keyword evidence="12 13" id="KW-0472">Membrane</keyword>
<keyword evidence="5 13" id="KW-0812">Transmembrane</keyword>
<feature type="transmembrane region" description="Helical" evidence="13">
    <location>
        <begin position="36"/>
        <end position="53"/>
    </location>
</feature>
<evidence type="ECO:0000256" key="12">
    <source>
        <dbReference type="ARBA" id="ARBA00023136"/>
    </source>
</evidence>
<accession>A0A9D1MBD1</accession>
<reference evidence="14" key="1">
    <citation type="submission" date="2020-10" db="EMBL/GenBank/DDBJ databases">
        <authorList>
            <person name="Gilroy R."/>
        </authorList>
    </citation>
    <scope>NUCLEOTIDE SEQUENCE</scope>
    <source>
        <strain evidence="14">USAMLcec3-3695</strain>
    </source>
</reference>
<feature type="transmembrane region" description="Helical" evidence="13">
    <location>
        <begin position="207"/>
        <end position="230"/>
    </location>
</feature>
<dbReference type="AlphaFoldDB" id="A0A9D1MBD1"/>
<feature type="transmembrane region" description="Helical" evidence="13">
    <location>
        <begin position="73"/>
        <end position="91"/>
    </location>
</feature>
<proteinExistence type="inferred from homology"/>
<keyword evidence="9 13" id="KW-1133">Transmembrane helix</keyword>
<evidence type="ECO:0000256" key="7">
    <source>
        <dbReference type="ARBA" id="ARBA00022833"/>
    </source>
</evidence>
<dbReference type="HAMAP" id="MF_00548">
    <property type="entry name" value="ZupT"/>
    <property type="match status" value="1"/>
</dbReference>
<evidence type="ECO:0000256" key="4">
    <source>
        <dbReference type="ARBA" id="ARBA00022475"/>
    </source>
</evidence>